<name>A0ABD1Z5D1_9MARC</name>
<feature type="region of interest" description="Disordered" evidence="1">
    <location>
        <begin position="1"/>
        <end position="21"/>
    </location>
</feature>
<comment type="caution">
    <text evidence="2">The sequence shown here is derived from an EMBL/GenBank/DDBJ whole genome shotgun (WGS) entry which is preliminary data.</text>
</comment>
<organism evidence="2 3">
    <name type="scientific">Riccia fluitans</name>
    <dbReference type="NCBI Taxonomy" id="41844"/>
    <lineage>
        <taxon>Eukaryota</taxon>
        <taxon>Viridiplantae</taxon>
        <taxon>Streptophyta</taxon>
        <taxon>Embryophyta</taxon>
        <taxon>Marchantiophyta</taxon>
        <taxon>Marchantiopsida</taxon>
        <taxon>Marchantiidae</taxon>
        <taxon>Marchantiales</taxon>
        <taxon>Ricciaceae</taxon>
        <taxon>Riccia</taxon>
    </lineage>
</organism>
<dbReference type="AlphaFoldDB" id="A0ABD1Z5D1"/>
<evidence type="ECO:0000313" key="3">
    <source>
        <dbReference type="Proteomes" id="UP001605036"/>
    </source>
</evidence>
<gene>
    <name evidence="2" type="ORF">R1flu_010576</name>
</gene>
<dbReference type="Proteomes" id="UP001605036">
    <property type="component" value="Unassembled WGS sequence"/>
</dbReference>
<protein>
    <submittedName>
        <fullName evidence="2">Uncharacterized protein</fullName>
    </submittedName>
</protein>
<evidence type="ECO:0000313" key="2">
    <source>
        <dbReference type="EMBL" id="KAL2642989.1"/>
    </source>
</evidence>
<dbReference type="EMBL" id="JBHFFA010000002">
    <property type="protein sequence ID" value="KAL2642989.1"/>
    <property type="molecule type" value="Genomic_DNA"/>
</dbReference>
<keyword evidence="3" id="KW-1185">Reference proteome</keyword>
<accession>A0ABD1Z5D1</accession>
<sequence>MLRFSSRRSVPQVGKPLAEPSNSPCWCHCKFVVGGKAGEQEWWIDFEPRALGTLINRVSSQKLNSAAVGATSQRTPCPSAKLTPFAGNSMFPDARVGSFDVFAHRFKQDIEYFGRFGHCAVAPDVHGLSIFTRGSVRCPRFGLAGVVHFRDPCRAGPSTLGWPFDAPNRTSVLSNDVPFPF</sequence>
<reference evidence="2 3" key="1">
    <citation type="submission" date="2024-09" db="EMBL/GenBank/DDBJ databases">
        <title>Chromosome-scale assembly of Riccia fluitans.</title>
        <authorList>
            <person name="Paukszto L."/>
            <person name="Sawicki J."/>
            <person name="Karawczyk K."/>
            <person name="Piernik-Szablinska J."/>
            <person name="Szczecinska M."/>
            <person name="Mazdziarz M."/>
        </authorList>
    </citation>
    <scope>NUCLEOTIDE SEQUENCE [LARGE SCALE GENOMIC DNA]</scope>
    <source>
        <strain evidence="2">Rf_01</strain>
        <tissue evidence="2">Aerial parts of the thallus</tissue>
    </source>
</reference>
<proteinExistence type="predicted"/>
<evidence type="ECO:0000256" key="1">
    <source>
        <dbReference type="SAM" id="MobiDB-lite"/>
    </source>
</evidence>